<evidence type="ECO:0000313" key="6">
    <source>
        <dbReference type="Proteomes" id="UP000717835"/>
    </source>
</evidence>
<dbReference type="GO" id="GO:0005975">
    <property type="term" value="P:carbohydrate metabolic process"/>
    <property type="evidence" value="ECO:0007669"/>
    <property type="project" value="InterPro"/>
</dbReference>
<dbReference type="InterPro" id="IPR001223">
    <property type="entry name" value="Glyco_hydro18_cat"/>
</dbReference>
<dbReference type="PANTHER" id="PTHR11177:SF317">
    <property type="entry name" value="CHITINASE 12-RELATED"/>
    <property type="match status" value="1"/>
</dbReference>
<dbReference type="GO" id="GO:0008843">
    <property type="term" value="F:endochitinase activity"/>
    <property type="evidence" value="ECO:0007669"/>
    <property type="project" value="UniProtKB-EC"/>
</dbReference>
<dbReference type="SUPFAM" id="SSF51445">
    <property type="entry name" value="(Trans)glycosidases"/>
    <property type="match status" value="1"/>
</dbReference>
<keyword evidence="3" id="KW-0119">Carbohydrate metabolism</keyword>
<dbReference type="AlphaFoldDB" id="A0A921HVP1"/>
<dbReference type="GO" id="GO:0005576">
    <property type="term" value="C:extracellular region"/>
    <property type="evidence" value="ECO:0007669"/>
    <property type="project" value="TreeGrafter"/>
</dbReference>
<evidence type="ECO:0000313" key="5">
    <source>
        <dbReference type="EMBL" id="HJF91698.1"/>
    </source>
</evidence>
<keyword evidence="5" id="KW-0378">Hydrolase</keyword>
<proteinExistence type="predicted"/>
<evidence type="ECO:0000256" key="1">
    <source>
        <dbReference type="ARBA" id="ARBA00000822"/>
    </source>
</evidence>
<dbReference type="RefSeq" id="WP_022020626.1">
    <property type="nucleotide sequence ID" value="NZ_DYVX01000038.1"/>
</dbReference>
<dbReference type="Gene3D" id="3.20.20.80">
    <property type="entry name" value="Glycosidases"/>
    <property type="match status" value="2"/>
</dbReference>
<name>A0A921HVP1_9BACT</name>
<accession>A0A921HVP1</accession>
<evidence type="ECO:0000256" key="2">
    <source>
        <dbReference type="ARBA" id="ARBA00012729"/>
    </source>
</evidence>
<dbReference type="PROSITE" id="PS51910">
    <property type="entry name" value="GH18_2"/>
    <property type="match status" value="1"/>
</dbReference>
<dbReference type="GO" id="GO:0008061">
    <property type="term" value="F:chitin binding"/>
    <property type="evidence" value="ECO:0007669"/>
    <property type="project" value="InterPro"/>
</dbReference>
<dbReference type="EMBL" id="DYVX01000038">
    <property type="protein sequence ID" value="HJF91698.1"/>
    <property type="molecule type" value="Genomic_DNA"/>
</dbReference>
<sequence>MKKIISLIVCLGFSVMIMAENLMHSTYVIGGKVRQISWVNRIDFSRFDNIYLMAAPDWKAFDFGKTKEEIIENLVDKFSYPADEDREVIPYFIQKAQESGTRVLISFAGEGFMERVKDSATRDKFTSFLVEFMTKYGFDGIEIDWESDLDLTLHSVLMGEIHKKLDVAEQRLGKRLYLTTALHSWQVYGKELADSLSASIDWVNVMTYDMGGGIWGYVATHNTPLDKMQRELKNWQVFDKKKICIGLANYGFRYEGISPGQKVAEKLNKYGRYFSYNDFLPLLDKGWHAEYDEKAKVNYYFSPDGKSFVTMENPETIQTKLAWVSAEKYAGVFWWEFSYDIVVPEDPALPIRHHLIDLVKRQ</sequence>
<dbReference type="InterPro" id="IPR029070">
    <property type="entry name" value="Chitinase_insertion_sf"/>
</dbReference>
<dbReference type="Pfam" id="PF00704">
    <property type="entry name" value="Glyco_hydro_18"/>
    <property type="match status" value="1"/>
</dbReference>
<evidence type="ECO:0000256" key="3">
    <source>
        <dbReference type="ARBA" id="ARBA00023024"/>
    </source>
</evidence>
<dbReference type="InterPro" id="IPR011583">
    <property type="entry name" value="Chitinase_II/V-like_cat"/>
</dbReference>
<dbReference type="PANTHER" id="PTHR11177">
    <property type="entry name" value="CHITINASE"/>
    <property type="match status" value="1"/>
</dbReference>
<feature type="domain" description="GH18" evidence="4">
    <location>
        <begin position="32"/>
        <end position="352"/>
    </location>
</feature>
<dbReference type="InterPro" id="IPR017853">
    <property type="entry name" value="GH"/>
</dbReference>
<protein>
    <recommendedName>
        <fullName evidence="2">chitinase</fullName>
        <ecNumber evidence="2">3.2.1.14</ecNumber>
    </recommendedName>
</protein>
<keyword evidence="3" id="KW-0624">Polysaccharide degradation</keyword>
<reference evidence="5" key="1">
    <citation type="journal article" date="2021" name="PeerJ">
        <title>Extensive microbial diversity within the chicken gut microbiome revealed by metagenomics and culture.</title>
        <authorList>
            <person name="Gilroy R."/>
            <person name="Ravi A."/>
            <person name="Getino M."/>
            <person name="Pursley I."/>
            <person name="Horton D.L."/>
            <person name="Alikhan N.F."/>
            <person name="Baker D."/>
            <person name="Gharbi K."/>
            <person name="Hall N."/>
            <person name="Watson M."/>
            <person name="Adriaenssens E.M."/>
            <person name="Foster-Nyarko E."/>
            <person name="Jarju S."/>
            <person name="Secka A."/>
            <person name="Antonio M."/>
            <person name="Oren A."/>
            <person name="Chaudhuri R.R."/>
            <person name="La Ragione R."/>
            <person name="Hildebrand F."/>
            <person name="Pallen M.J."/>
        </authorList>
    </citation>
    <scope>NUCLEOTIDE SEQUENCE</scope>
    <source>
        <strain evidence="5">CHK55-1828</strain>
    </source>
</reference>
<dbReference type="Gene3D" id="3.10.50.10">
    <property type="match status" value="1"/>
</dbReference>
<evidence type="ECO:0000259" key="4">
    <source>
        <dbReference type="PROSITE" id="PS51910"/>
    </source>
</evidence>
<dbReference type="EC" id="3.2.1.14" evidence="2"/>
<dbReference type="GO" id="GO:0006032">
    <property type="term" value="P:chitin catabolic process"/>
    <property type="evidence" value="ECO:0007669"/>
    <property type="project" value="UniProtKB-KW"/>
</dbReference>
<gene>
    <name evidence="5" type="ORF">K8W02_04850</name>
</gene>
<organism evidence="5 6">
    <name type="scientific">Mediterranea massiliensis</name>
    <dbReference type="NCBI Taxonomy" id="1841865"/>
    <lineage>
        <taxon>Bacteria</taxon>
        <taxon>Pseudomonadati</taxon>
        <taxon>Bacteroidota</taxon>
        <taxon>Bacteroidia</taxon>
        <taxon>Bacteroidales</taxon>
        <taxon>Bacteroidaceae</taxon>
        <taxon>Mediterranea</taxon>
    </lineage>
</organism>
<reference evidence="5" key="2">
    <citation type="submission" date="2021-09" db="EMBL/GenBank/DDBJ databases">
        <authorList>
            <person name="Gilroy R."/>
        </authorList>
    </citation>
    <scope>NUCLEOTIDE SEQUENCE</scope>
    <source>
        <strain evidence="5">CHK55-1828</strain>
    </source>
</reference>
<dbReference type="Proteomes" id="UP000717835">
    <property type="component" value="Unassembled WGS sequence"/>
</dbReference>
<comment type="caution">
    <text evidence="5">The sequence shown here is derived from an EMBL/GenBank/DDBJ whole genome shotgun (WGS) entry which is preliminary data.</text>
</comment>
<keyword evidence="3" id="KW-0146">Chitin degradation</keyword>
<comment type="catalytic activity">
    <reaction evidence="1">
        <text>Random endo-hydrolysis of N-acetyl-beta-D-glucosaminide (1-&gt;4)-beta-linkages in chitin and chitodextrins.</text>
        <dbReference type="EC" id="3.2.1.14"/>
    </reaction>
</comment>
<dbReference type="SMART" id="SM00636">
    <property type="entry name" value="Glyco_18"/>
    <property type="match status" value="1"/>
</dbReference>
<dbReference type="InterPro" id="IPR050314">
    <property type="entry name" value="Glycosyl_Hydrlase_18"/>
</dbReference>